<dbReference type="SUPFAM" id="SSF52317">
    <property type="entry name" value="Class I glutamine amidotransferase-like"/>
    <property type="match status" value="1"/>
</dbReference>
<protein>
    <submittedName>
        <fullName evidence="2">GMP synthase</fullName>
    </submittedName>
</protein>
<gene>
    <name evidence="2" type="ORF">HH216_16585</name>
</gene>
<organism evidence="2 3">
    <name type="scientific">Spirosoma rhododendri</name>
    <dbReference type="NCBI Taxonomy" id="2728024"/>
    <lineage>
        <taxon>Bacteria</taxon>
        <taxon>Pseudomonadati</taxon>
        <taxon>Bacteroidota</taxon>
        <taxon>Cytophagia</taxon>
        <taxon>Cytophagales</taxon>
        <taxon>Cytophagaceae</taxon>
        <taxon>Spirosoma</taxon>
    </lineage>
</organism>
<reference evidence="2 3" key="1">
    <citation type="submission" date="2020-04" db="EMBL/GenBank/DDBJ databases">
        <title>Genome sequencing of novel species.</title>
        <authorList>
            <person name="Heo J."/>
            <person name="Kim S.-J."/>
            <person name="Kim J.-S."/>
            <person name="Hong S.-B."/>
            <person name="Kwon S.-W."/>
        </authorList>
    </citation>
    <scope>NUCLEOTIDE SEQUENCE [LARGE SCALE GENOMIC DNA]</scope>
    <source>
        <strain evidence="2 3">CJU-R4</strain>
    </source>
</reference>
<feature type="domain" description="Glutamine amidotransferase" evidence="1">
    <location>
        <begin position="52"/>
        <end position="211"/>
    </location>
</feature>
<evidence type="ECO:0000313" key="2">
    <source>
        <dbReference type="EMBL" id="QJD79853.1"/>
    </source>
</evidence>
<sequence length="276" mass="31901">MSQLKIAVLDMNNNQPNQGMRCILQIIQTMQERENVDLVYDVFNVRGNDELPGLEYDVYISSGGPGSPLESDDAWEPRFFQLIDNLFDWNDRNKQKKFVFLICHSFQLVVRHLELGLLSKRRSTSFGIFPMHKEGDGLTDPILKGLPDPFYAVDSRDYQITKPNKSRFRTFGASILCREKIRPHVPLDRAIMAIRFSDEVVGTQFHPEADNKGMLMHLQTDDRRKQIVKLFGQRKYDEMVNYLQDPDKIALTESAILPGFLRRAVRGQKITKPQLV</sequence>
<dbReference type="EMBL" id="CP051677">
    <property type="protein sequence ID" value="QJD79853.1"/>
    <property type="molecule type" value="Genomic_DNA"/>
</dbReference>
<accession>A0A7L5DRJ2</accession>
<dbReference type="PROSITE" id="PS51273">
    <property type="entry name" value="GATASE_TYPE_1"/>
    <property type="match status" value="1"/>
</dbReference>
<name>A0A7L5DRJ2_9BACT</name>
<keyword evidence="3" id="KW-1185">Reference proteome</keyword>
<evidence type="ECO:0000313" key="3">
    <source>
        <dbReference type="Proteomes" id="UP000501128"/>
    </source>
</evidence>
<dbReference type="InterPro" id="IPR029062">
    <property type="entry name" value="Class_I_gatase-like"/>
</dbReference>
<dbReference type="AlphaFoldDB" id="A0A7L5DRJ2"/>
<dbReference type="InterPro" id="IPR017926">
    <property type="entry name" value="GATASE"/>
</dbReference>
<dbReference type="RefSeq" id="WP_169551814.1">
    <property type="nucleotide sequence ID" value="NZ_CP051677.1"/>
</dbReference>
<evidence type="ECO:0000259" key="1">
    <source>
        <dbReference type="Pfam" id="PF00117"/>
    </source>
</evidence>
<proteinExistence type="predicted"/>
<dbReference type="KEGG" id="srho:HH216_16585"/>
<dbReference type="Proteomes" id="UP000501128">
    <property type="component" value="Chromosome"/>
</dbReference>
<dbReference type="Gene3D" id="3.40.50.880">
    <property type="match status" value="1"/>
</dbReference>
<dbReference type="Pfam" id="PF00117">
    <property type="entry name" value="GATase"/>
    <property type="match status" value="1"/>
</dbReference>